<accession>A0A6G8S2T4</accession>
<dbReference type="EMBL" id="CP049916">
    <property type="protein sequence ID" value="QIO08328.1"/>
    <property type="molecule type" value="Genomic_DNA"/>
</dbReference>
<name>A0A6G8S2T4_9GAMM</name>
<gene>
    <name evidence="1" type="ORF">G8D99_04370</name>
</gene>
<organism evidence="1 2">
    <name type="scientific">Acinetobacter lanii</name>
    <dbReference type="NCBI Taxonomy" id="2715163"/>
    <lineage>
        <taxon>Bacteria</taxon>
        <taxon>Pseudomonadati</taxon>
        <taxon>Pseudomonadota</taxon>
        <taxon>Gammaproteobacteria</taxon>
        <taxon>Moraxellales</taxon>
        <taxon>Moraxellaceae</taxon>
        <taxon>Acinetobacter</taxon>
    </lineage>
</organism>
<proteinExistence type="predicted"/>
<sequence length="62" mass="7851">MQENLLIRLRNQAYRDTLLLRDYQQNNNDYAHRNRYEKFSYHFINSENGRKEYCKHYVYIVM</sequence>
<dbReference type="Proteomes" id="UP000501939">
    <property type="component" value="Chromosome"/>
</dbReference>
<dbReference type="AlphaFoldDB" id="A0A6G8S2T4"/>
<dbReference type="RefSeq" id="WP_166322974.1">
    <property type="nucleotide sequence ID" value="NZ_CP049916.1"/>
</dbReference>
<evidence type="ECO:0000313" key="2">
    <source>
        <dbReference type="Proteomes" id="UP000501939"/>
    </source>
</evidence>
<keyword evidence="2" id="KW-1185">Reference proteome</keyword>
<dbReference type="KEGG" id="alj:G8D99_04370"/>
<evidence type="ECO:0000313" key="1">
    <source>
        <dbReference type="EMBL" id="QIO08328.1"/>
    </source>
</evidence>
<protein>
    <submittedName>
        <fullName evidence="1">Uncharacterized protein</fullName>
    </submittedName>
</protein>
<reference evidence="1 2" key="1">
    <citation type="submission" date="2020-03" db="EMBL/GenBank/DDBJ databases">
        <authorList>
            <person name="Zhu W."/>
        </authorList>
    </citation>
    <scope>NUCLEOTIDE SEQUENCE [LARGE SCALE GENOMIC DNA]</scope>
    <source>
        <strain evidence="1 2">185</strain>
    </source>
</reference>